<sequence>MPYAVFTYGSGSAGSSPVSALRPTAPNRQPASAPSREDDALSGSSLRNADARKQEAAAASTANRQEAERRSAERADDRQIQNQRSADERASAADRNAENVRVAGQKNEAALRSAEAELKRLEAAGKSAQKSDQAKAAEEIDVNDADVPASREVRPEDIKKLEQIRAEALYPSPPTAESREIAQRAHTQIIRAEAELKAYALEQSIQKARERAIARFDADQAAAAYRQLEDYTGEGSLLLN</sequence>
<evidence type="ECO:0000256" key="1">
    <source>
        <dbReference type="SAM" id="Coils"/>
    </source>
</evidence>
<organism evidence="3 4">
    <name type="scientific">Hyphococcus aureus</name>
    <dbReference type="NCBI Taxonomy" id="2666033"/>
    <lineage>
        <taxon>Bacteria</taxon>
        <taxon>Pseudomonadati</taxon>
        <taxon>Pseudomonadota</taxon>
        <taxon>Alphaproteobacteria</taxon>
        <taxon>Parvularculales</taxon>
        <taxon>Parvularculaceae</taxon>
        <taxon>Hyphococcus</taxon>
    </lineage>
</organism>
<protein>
    <submittedName>
        <fullName evidence="3">Uncharacterized protein</fullName>
    </submittedName>
</protein>
<reference evidence="3 4" key="1">
    <citation type="submission" date="2024-09" db="EMBL/GenBank/DDBJ databases">
        <authorList>
            <person name="Zhang Z.-H."/>
        </authorList>
    </citation>
    <scope>NUCLEOTIDE SEQUENCE [LARGE SCALE GENOMIC DNA]</scope>
    <source>
        <strain evidence="3 4">HHTR114</strain>
    </source>
</reference>
<proteinExistence type="predicted"/>
<dbReference type="RefSeq" id="WP_379880798.1">
    <property type="nucleotide sequence ID" value="NZ_JBHPON010000001.1"/>
</dbReference>
<feature type="compositionally biased region" description="Basic and acidic residues" evidence="2">
    <location>
        <begin position="65"/>
        <end position="98"/>
    </location>
</feature>
<evidence type="ECO:0000256" key="2">
    <source>
        <dbReference type="SAM" id="MobiDB-lite"/>
    </source>
</evidence>
<name>A0ABW1KQ47_9PROT</name>
<gene>
    <name evidence="3" type="ORF">ACFMB1_00070</name>
</gene>
<accession>A0ABW1KQ47</accession>
<keyword evidence="1" id="KW-0175">Coiled coil</keyword>
<keyword evidence="4" id="KW-1185">Reference proteome</keyword>
<feature type="region of interest" description="Disordered" evidence="2">
    <location>
        <begin position="1"/>
        <end position="108"/>
    </location>
</feature>
<feature type="region of interest" description="Disordered" evidence="2">
    <location>
        <begin position="123"/>
        <end position="156"/>
    </location>
</feature>
<dbReference type="EMBL" id="JBHPON010000001">
    <property type="protein sequence ID" value="MFC6033916.1"/>
    <property type="molecule type" value="Genomic_DNA"/>
</dbReference>
<evidence type="ECO:0000313" key="3">
    <source>
        <dbReference type="EMBL" id="MFC6033916.1"/>
    </source>
</evidence>
<evidence type="ECO:0000313" key="4">
    <source>
        <dbReference type="Proteomes" id="UP001596116"/>
    </source>
</evidence>
<comment type="caution">
    <text evidence="3">The sequence shown here is derived from an EMBL/GenBank/DDBJ whole genome shotgun (WGS) entry which is preliminary data.</text>
</comment>
<feature type="coiled-coil region" evidence="1">
    <location>
        <begin position="182"/>
        <end position="211"/>
    </location>
</feature>
<dbReference type="Proteomes" id="UP001596116">
    <property type="component" value="Unassembled WGS sequence"/>
</dbReference>